<comment type="similarity">
    <text evidence="2">Belongs to the peptidase C65 family.</text>
</comment>
<feature type="site" description="Interacts with free ubiquitin" evidence="9">
    <location>
        <position position="230"/>
    </location>
</feature>
<evidence type="ECO:0000256" key="1">
    <source>
        <dbReference type="ARBA" id="ARBA00000707"/>
    </source>
</evidence>
<dbReference type="PANTHER" id="PTHR12931:SF15">
    <property type="entry name" value="UBIQUITIN THIOESTERASE OTUBAIN-LIKE"/>
    <property type="match status" value="1"/>
</dbReference>
<sequence length="264" mass="30653">MGDEQESEPVIGTGNQDELIMQQQRQIEREISESTALVGELEPIVSLNSEYSNDNVYLEKIKDLSSKYKHIRRTRPDGNCFFRAFTYAMIEQMLENSNELEQFIKLIECSKMGLLRLGFPEFTVDDFYETFMDVLKRVRDIKNVNDAKKELHTLFNEQGYSDYMVVYLRLLTSGHLQRDQEFYSCFIEGGRTVVDFCHQEVEPMYKESDHIHIMAACAALETGVRVVYMDRGSSKSNIEHDLPEGTAPSVHLLYRPGHYDILYL</sequence>
<comment type="catalytic activity">
    <reaction evidence="1">
        <text>Thiol-dependent hydrolysis of ester, thioester, amide, peptide and isopeptide bonds formed by the C-terminal Gly of ubiquitin (a 76-residue protein attached to proteins as an intracellular targeting signal).</text>
        <dbReference type="EC" id="3.4.19.12"/>
    </reaction>
</comment>
<dbReference type="InterPro" id="IPR003323">
    <property type="entry name" value="OTU_dom"/>
</dbReference>
<dbReference type="FunCoup" id="A0A5N4ARQ4">
    <property type="interactions" value="2543"/>
</dbReference>
<evidence type="ECO:0000313" key="12">
    <source>
        <dbReference type="EMBL" id="KAB0799989.1"/>
    </source>
</evidence>
<dbReference type="InterPro" id="IPR019400">
    <property type="entry name" value="Peptidase_C65_otubain"/>
</dbReference>
<dbReference type="CDD" id="cd22763">
    <property type="entry name" value="OTUB1"/>
    <property type="match status" value="1"/>
</dbReference>
<dbReference type="InterPro" id="IPR038765">
    <property type="entry name" value="Papain-like_cys_pep_sf"/>
</dbReference>
<evidence type="ECO:0000313" key="11">
    <source>
        <dbReference type="EMBL" id="KAB0799025.1"/>
    </source>
</evidence>
<accession>A0A5N4ARQ4</accession>
<dbReference type="PROSITE" id="PS50802">
    <property type="entry name" value="OTU"/>
    <property type="match status" value="1"/>
</dbReference>
<protein>
    <recommendedName>
        <fullName evidence="3">ubiquitinyl hydrolase 1</fullName>
        <ecNumber evidence="3">3.4.19.12</ecNumber>
    </recommendedName>
</protein>
<comment type="caution">
    <text evidence="12">The sequence shown here is derived from an EMBL/GenBank/DDBJ whole genome shotgun (WGS) entry which is preliminary data.</text>
</comment>
<dbReference type="InParanoid" id="A0A5N4ARQ4"/>
<evidence type="ECO:0000256" key="2">
    <source>
        <dbReference type="ARBA" id="ARBA00006579"/>
    </source>
</evidence>
<dbReference type="EC" id="3.4.19.12" evidence="3"/>
<evidence type="ECO:0000256" key="9">
    <source>
        <dbReference type="PIRSR" id="PIRSR013503-2"/>
    </source>
</evidence>
<evidence type="ECO:0000313" key="13">
    <source>
        <dbReference type="Proteomes" id="UP000327044"/>
    </source>
</evidence>
<evidence type="ECO:0000256" key="3">
    <source>
        <dbReference type="ARBA" id="ARBA00012759"/>
    </source>
</evidence>
<name>A0A5N4ARQ4_PHOPY</name>
<dbReference type="GO" id="GO:0004843">
    <property type="term" value="F:cysteine-type deubiquitinase activity"/>
    <property type="evidence" value="ECO:0007669"/>
    <property type="project" value="UniProtKB-EC"/>
</dbReference>
<feature type="active site" description="Nucleophile" evidence="8">
    <location>
        <position position="80"/>
    </location>
</feature>
<feature type="site" description="Interacts with free ubiquitin" evidence="9">
    <location>
        <position position="254"/>
    </location>
</feature>
<organism evidence="12 13">
    <name type="scientific">Photinus pyralis</name>
    <name type="common">Common eastern firefly</name>
    <name type="synonym">Lampyris pyralis</name>
    <dbReference type="NCBI Taxonomy" id="7054"/>
    <lineage>
        <taxon>Eukaryota</taxon>
        <taxon>Metazoa</taxon>
        <taxon>Ecdysozoa</taxon>
        <taxon>Arthropoda</taxon>
        <taxon>Hexapoda</taxon>
        <taxon>Insecta</taxon>
        <taxon>Pterygota</taxon>
        <taxon>Neoptera</taxon>
        <taxon>Endopterygota</taxon>
        <taxon>Coleoptera</taxon>
        <taxon>Polyphaga</taxon>
        <taxon>Elateriformia</taxon>
        <taxon>Elateroidea</taxon>
        <taxon>Lampyridae</taxon>
        <taxon>Lampyrinae</taxon>
        <taxon>Photinus</taxon>
    </lineage>
</organism>
<gene>
    <name evidence="11" type="ORF">PPYR_06905</name>
    <name evidence="12" type="ORF">PPYR_07869</name>
</gene>
<dbReference type="OrthoDB" id="18915at2759"/>
<keyword evidence="6" id="KW-0378">Hydrolase</keyword>
<evidence type="ECO:0000259" key="10">
    <source>
        <dbReference type="PROSITE" id="PS50802"/>
    </source>
</evidence>
<feature type="site" description="Interacts with free ubiquitin" evidence="9">
    <location>
        <position position="228"/>
    </location>
</feature>
<evidence type="ECO:0000256" key="6">
    <source>
        <dbReference type="ARBA" id="ARBA00022801"/>
    </source>
</evidence>
<reference evidence="12" key="2">
    <citation type="submission" date="2019-08" db="EMBL/GenBank/DDBJ databases">
        <authorList>
            <consortium name="Photinus pyralis genome working group"/>
            <person name="Fallon T.R."/>
            <person name="Sander Lower S.E."/>
            <person name="Weng J.-K."/>
        </authorList>
    </citation>
    <scope>NUCLEOTIDE SEQUENCE</scope>
    <source>
        <strain evidence="12">1611_PpyrPB1</strain>
        <tissue evidence="12">Whole body</tissue>
    </source>
</reference>
<dbReference type="AlphaFoldDB" id="A0A5N4ARQ4"/>
<evidence type="ECO:0000256" key="7">
    <source>
        <dbReference type="ARBA" id="ARBA00022807"/>
    </source>
</evidence>
<feature type="active site" evidence="8">
    <location>
        <position position="258"/>
    </location>
</feature>
<dbReference type="GO" id="GO:0006508">
    <property type="term" value="P:proteolysis"/>
    <property type="evidence" value="ECO:0007669"/>
    <property type="project" value="UniProtKB-KW"/>
</dbReference>
<proteinExistence type="inferred from homology"/>
<dbReference type="PANTHER" id="PTHR12931">
    <property type="entry name" value="UBIQUITIN THIOLESTERASE PROTEIN OTUB"/>
    <property type="match status" value="1"/>
</dbReference>
<dbReference type="EMBL" id="VVIM01000005">
    <property type="protein sequence ID" value="KAB0799989.1"/>
    <property type="molecule type" value="Genomic_DNA"/>
</dbReference>
<dbReference type="GO" id="GO:0043130">
    <property type="term" value="F:ubiquitin binding"/>
    <property type="evidence" value="ECO:0007669"/>
    <property type="project" value="TreeGrafter"/>
</dbReference>
<dbReference type="GO" id="GO:0071108">
    <property type="term" value="P:protein K48-linked deubiquitination"/>
    <property type="evidence" value="ECO:0007669"/>
    <property type="project" value="TreeGrafter"/>
</dbReference>
<feature type="active site" evidence="8">
    <location>
        <position position="77"/>
    </location>
</feature>
<keyword evidence="4" id="KW-0645">Protease</keyword>
<dbReference type="PIRSF" id="PIRSF013503">
    <property type="entry name" value="Ubiquitin_thioesterase_Otubain"/>
    <property type="match status" value="1"/>
</dbReference>
<dbReference type="InterPro" id="IPR016615">
    <property type="entry name" value="Otubain"/>
</dbReference>
<dbReference type="GO" id="GO:0005634">
    <property type="term" value="C:nucleus"/>
    <property type="evidence" value="ECO:0007669"/>
    <property type="project" value="TreeGrafter"/>
</dbReference>
<keyword evidence="5" id="KW-0833">Ubl conjugation pathway</keyword>
<dbReference type="EMBL" id="VVIM01000005">
    <property type="protein sequence ID" value="KAB0799025.1"/>
    <property type="molecule type" value="Genomic_DNA"/>
</dbReference>
<dbReference type="Gene3D" id="1.20.1300.20">
    <property type="entry name" value="Peptidase C65 Otubain, subdomain 2"/>
    <property type="match status" value="1"/>
</dbReference>
<feature type="site" description="Interacts with free ubiquitin" evidence="9">
    <location>
        <position position="259"/>
    </location>
</feature>
<dbReference type="SUPFAM" id="SSF54001">
    <property type="entry name" value="Cysteine proteinases"/>
    <property type="match status" value="1"/>
</dbReference>
<feature type="domain" description="OTU" evidence="10">
    <location>
        <begin position="69"/>
        <end position="264"/>
    </location>
</feature>
<keyword evidence="7" id="KW-0788">Thiol protease</keyword>
<evidence type="ECO:0000256" key="5">
    <source>
        <dbReference type="ARBA" id="ARBA00022786"/>
    </source>
</evidence>
<reference evidence="12 13" key="1">
    <citation type="journal article" date="2018" name="Elife">
        <title>Firefly genomes illuminate parallel origins of bioluminescence in beetles.</title>
        <authorList>
            <person name="Fallon T.R."/>
            <person name="Lower S.E."/>
            <person name="Chang C.H."/>
            <person name="Bessho-Uehara M."/>
            <person name="Martin G.J."/>
            <person name="Bewick A.J."/>
            <person name="Behringer M."/>
            <person name="Debat H.J."/>
            <person name="Wong I."/>
            <person name="Day J.C."/>
            <person name="Suvorov A."/>
            <person name="Silva C.J."/>
            <person name="Stanger-Hall K.F."/>
            <person name="Hall D.W."/>
            <person name="Schmitz R.J."/>
            <person name="Nelson D.R."/>
            <person name="Lewis S.M."/>
            <person name="Shigenobu S."/>
            <person name="Bybee S.M."/>
            <person name="Larracuente A.M."/>
            <person name="Oba Y."/>
            <person name="Weng J.K."/>
        </authorList>
    </citation>
    <scope>NUCLEOTIDE SEQUENCE [LARGE SCALE GENOMIC DNA]</scope>
    <source>
        <strain evidence="12">1611_PpyrPB1</strain>
        <tissue evidence="12">Whole body</tissue>
    </source>
</reference>
<keyword evidence="13" id="KW-1185">Reference proteome</keyword>
<dbReference type="InterPro" id="IPR042468">
    <property type="entry name" value="Peptidase_C65_otubain_sub1"/>
</dbReference>
<dbReference type="InterPro" id="IPR042467">
    <property type="entry name" value="Peptidase_C65_otubain_sub2"/>
</dbReference>
<dbReference type="FunFam" id="1.20.1300.20:FF:000001">
    <property type="entry name" value="Ubiquitin thioesterase OTUB1"/>
    <property type="match status" value="1"/>
</dbReference>
<dbReference type="Pfam" id="PF10275">
    <property type="entry name" value="Peptidase_C65"/>
    <property type="match status" value="1"/>
</dbReference>
<evidence type="ECO:0000256" key="4">
    <source>
        <dbReference type="ARBA" id="ARBA00022670"/>
    </source>
</evidence>
<dbReference type="Proteomes" id="UP000327044">
    <property type="component" value="Unassembled WGS sequence"/>
</dbReference>
<evidence type="ECO:0000256" key="8">
    <source>
        <dbReference type="PIRSR" id="PIRSR013503-1"/>
    </source>
</evidence>
<dbReference type="Gene3D" id="3.30.200.60">
    <property type="entry name" value="Peptidase C65 Otubain, subdomain 1"/>
    <property type="match status" value="1"/>
</dbReference>